<accession>A0AAW2U4I2</accession>
<dbReference type="EMBL" id="JACGWN010000013">
    <property type="protein sequence ID" value="KAL0411438.1"/>
    <property type="molecule type" value="Genomic_DNA"/>
</dbReference>
<evidence type="ECO:0000313" key="1">
    <source>
        <dbReference type="EMBL" id="KAL0411438.1"/>
    </source>
</evidence>
<reference evidence="1" key="2">
    <citation type="journal article" date="2024" name="Plant">
        <title>Genomic evolution and insights into agronomic trait innovations of Sesamum species.</title>
        <authorList>
            <person name="Miao H."/>
            <person name="Wang L."/>
            <person name="Qu L."/>
            <person name="Liu H."/>
            <person name="Sun Y."/>
            <person name="Le M."/>
            <person name="Wang Q."/>
            <person name="Wei S."/>
            <person name="Zheng Y."/>
            <person name="Lin W."/>
            <person name="Duan Y."/>
            <person name="Cao H."/>
            <person name="Xiong S."/>
            <person name="Wang X."/>
            <person name="Wei L."/>
            <person name="Li C."/>
            <person name="Ma Q."/>
            <person name="Ju M."/>
            <person name="Zhao R."/>
            <person name="Li G."/>
            <person name="Mu C."/>
            <person name="Tian Q."/>
            <person name="Mei H."/>
            <person name="Zhang T."/>
            <person name="Gao T."/>
            <person name="Zhang H."/>
        </authorList>
    </citation>
    <scope>NUCLEOTIDE SEQUENCE</scope>
    <source>
        <strain evidence="1">KEN1</strain>
    </source>
</reference>
<dbReference type="GO" id="GO:0000166">
    <property type="term" value="F:nucleotide binding"/>
    <property type="evidence" value="ECO:0007669"/>
    <property type="project" value="InterPro"/>
</dbReference>
<sequence length="330" mass="36190">MFCDPLMWKELPMIHSMGKIENWATSQLDPNLQVIAKIAAICNDADIEKSGHDKFGHYVADGVPTEAALKVLVEKMGLPDELGSGPSYGYDGALRCSYLWNKIDQQIATLEFVLDRKGSHCEFYHCKKYLLVKEFSPSAQGFHCRAFISGIPLSILLVIQNGTMMPISTTMNSVLPICSLACVFCVPTGIELLELGVLISFNFYTQLPIILDASAQLKEATETDHQVEKVAEGGKGPNVLGQVVLHFAAALGYDWAIPPTIATAGVSVCEETAADNVCEPMLNLRLCSRLQVLDYKEVQSSLECSVSFEYRVLITLGDRLTPHLDAKVAE</sequence>
<dbReference type="SUPFAM" id="SSF81660">
    <property type="entry name" value="Metal cation-transporting ATPase, ATP-binding domain N"/>
    <property type="match status" value="1"/>
</dbReference>
<organism evidence="1">
    <name type="scientific">Sesamum latifolium</name>
    <dbReference type="NCBI Taxonomy" id="2727402"/>
    <lineage>
        <taxon>Eukaryota</taxon>
        <taxon>Viridiplantae</taxon>
        <taxon>Streptophyta</taxon>
        <taxon>Embryophyta</taxon>
        <taxon>Tracheophyta</taxon>
        <taxon>Spermatophyta</taxon>
        <taxon>Magnoliopsida</taxon>
        <taxon>eudicotyledons</taxon>
        <taxon>Gunneridae</taxon>
        <taxon>Pentapetalae</taxon>
        <taxon>asterids</taxon>
        <taxon>lamiids</taxon>
        <taxon>Lamiales</taxon>
        <taxon>Pedaliaceae</taxon>
        <taxon>Sesamum</taxon>
    </lineage>
</organism>
<protein>
    <submittedName>
        <fullName evidence="1">Calcium-transporting ATPase 4, endoplasmic reticulum-type</fullName>
    </submittedName>
</protein>
<feature type="non-terminal residue" evidence="1">
    <location>
        <position position="330"/>
    </location>
</feature>
<dbReference type="AlphaFoldDB" id="A0AAW2U4I2"/>
<reference evidence="1" key="1">
    <citation type="submission" date="2020-06" db="EMBL/GenBank/DDBJ databases">
        <authorList>
            <person name="Li T."/>
            <person name="Hu X."/>
            <person name="Zhang T."/>
            <person name="Song X."/>
            <person name="Zhang H."/>
            <person name="Dai N."/>
            <person name="Sheng W."/>
            <person name="Hou X."/>
            <person name="Wei L."/>
        </authorList>
    </citation>
    <scope>NUCLEOTIDE SEQUENCE</scope>
    <source>
        <strain evidence="1">KEN1</strain>
        <tissue evidence="1">Leaf</tissue>
    </source>
</reference>
<proteinExistence type="predicted"/>
<dbReference type="InterPro" id="IPR023299">
    <property type="entry name" value="ATPase_P-typ_cyto_dom_N"/>
</dbReference>
<name>A0AAW2U4I2_9LAMI</name>
<comment type="caution">
    <text evidence="1">The sequence shown here is derived from an EMBL/GenBank/DDBJ whole genome shotgun (WGS) entry which is preliminary data.</text>
</comment>
<dbReference type="Gene3D" id="3.40.1110.10">
    <property type="entry name" value="Calcium-transporting ATPase, cytoplasmic domain N"/>
    <property type="match status" value="1"/>
</dbReference>
<gene>
    <name evidence="1" type="ORF">Slati_3733500</name>
</gene>